<keyword evidence="6" id="KW-0411">Iron-sulfur</keyword>
<dbReference type="GO" id="GO:1990204">
    <property type="term" value="C:oxidoreductase complex"/>
    <property type="evidence" value="ECO:0007669"/>
    <property type="project" value="UniProtKB-ARBA"/>
</dbReference>
<keyword evidence="5" id="KW-0408">Iron</keyword>
<name>A0A939EBD9_9HYPH</name>
<dbReference type="InterPro" id="IPR006963">
    <property type="entry name" value="Mopterin_OxRdtase_4Fe-4S_dom"/>
</dbReference>
<proteinExistence type="predicted"/>
<keyword evidence="1" id="KW-0004">4Fe-4S</keyword>
<dbReference type="PIRSF" id="PIRSF036643">
    <property type="entry name" value="FDH_alpha"/>
    <property type="match status" value="1"/>
</dbReference>
<dbReference type="Pfam" id="PF04879">
    <property type="entry name" value="Molybdop_Fe4S4"/>
    <property type="match status" value="1"/>
</dbReference>
<keyword evidence="3" id="KW-0677">Repeat</keyword>
<reference evidence="10" key="1">
    <citation type="submission" date="2020-12" db="EMBL/GenBank/DDBJ databases">
        <title>Oil enriched cultivation method for isolating marine PHA-producing bacteria.</title>
        <authorList>
            <person name="Zheng W."/>
            <person name="Yu S."/>
            <person name="Huang Y."/>
        </authorList>
    </citation>
    <scope>NUCLEOTIDE SEQUENCE</scope>
    <source>
        <strain evidence="10">SY-2-12</strain>
    </source>
</reference>
<dbReference type="GO" id="GO:0051539">
    <property type="term" value="F:4 iron, 4 sulfur cluster binding"/>
    <property type="evidence" value="ECO:0007669"/>
    <property type="project" value="UniProtKB-KW"/>
</dbReference>
<dbReference type="Pfam" id="PF12838">
    <property type="entry name" value="Fer4_7"/>
    <property type="match status" value="1"/>
</dbReference>
<dbReference type="PROSITE" id="PS51379">
    <property type="entry name" value="4FE4S_FER_2"/>
    <property type="match status" value="2"/>
</dbReference>
<evidence type="ECO:0000256" key="4">
    <source>
        <dbReference type="ARBA" id="ARBA00023002"/>
    </source>
</evidence>
<dbReference type="InterPro" id="IPR017900">
    <property type="entry name" value="4Fe4S_Fe_S_CS"/>
</dbReference>
<dbReference type="GO" id="GO:0022904">
    <property type="term" value="P:respiratory electron transport chain"/>
    <property type="evidence" value="ECO:0007669"/>
    <property type="project" value="TreeGrafter"/>
</dbReference>
<dbReference type="SUPFAM" id="SSF50692">
    <property type="entry name" value="ADC-like"/>
    <property type="match status" value="1"/>
</dbReference>
<dbReference type="PROSITE" id="PS51085">
    <property type="entry name" value="2FE2S_FER_2"/>
    <property type="match status" value="1"/>
</dbReference>
<dbReference type="RefSeq" id="WP_207139746.1">
    <property type="nucleotide sequence ID" value="NZ_JAEKJZ010000001.1"/>
</dbReference>
<feature type="domain" description="2Fe-2S ferredoxin-type" evidence="7">
    <location>
        <begin position="2"/>
        <end position="82"/>
    </location>
</feature>
<keyword evidence="2" id="KW-0479">Metal-binding</keyword>
<dbReference type="SUPFAM" id="SSF54292">
    <property type="entry name" value="2Fe-2S ferredoxin-like"/>
    <property type="match status" value="1"/>
</dbReference>
<feature type="domain" description="4Fe-4S ferredoxin-type" evidence="8">
    <location>
        <begin position="182"/>
        <end position="211"/>
    </location>
</feature>
<dbReference type="Gene3D" id="3.40.228.10">
    <property type="entry name" value="Dimethylsulfoxide Reductase, domain 2"/>
    <property type="match status" value="1"/>
</dbReference>
<dbReference type="SUPFAM" id="SSF53706">
    <property type="entry name" value="Formate dehydrogenase/DMSO reductase, domains 1-3"/>
    <property type="match status" value="1"/>
</dbReference>
<dbReference type="PANTHER" id="PTHR43105:SF14">
    <property type="entry name" value="FORMATE DEHYDROGENASE H"/>
    <property type="match status" value="1"/>
</dbReference>
<dbReference type="GO" id="GO:0003954">
    <property type="term" value="F:NADH dehydrogenase activity"/>
    <property type="evidence" value="ECO:0007669"/>
    <property type="project" value="TreeGrafter"/>
</dbReference>
<dbReference type="InterPro" id="IPR006655">
    <property type="entry name" value="Mopterin_OxRdtase_prok_CS"/>
</dbReference>
<dbReference type="InterPro" id="IPR001041">
    <property type="entry name" value="2Fe-2S_ferredoxin-type"/>
</dbReference>
<dbReference type="Gene3D" id="3.40.50.740">
    <property type="match status" value="1"/>
</dbReference>
<dbReference type="GO" id="GO:0016020">
    <property type="term" value="C:membrane"/>
    <property type="evidence" value="ECO:0007669"/>
    <property type="project" value="TreeGrafter"/>
</dbReference>
<dbReference type="Gene3D" id="2.20.25.90">
    <property type="entry name" value="ADC-like domains"/>
    <property type="match status" value="1"/>
</dbReference>
<dbReference type="Pfam" id="PF13510">
    <property type="entry name" value="Fer2_4"/>
    <property type="match status" value="1"/>
</dbReference>
<evidence type="ECO:0000259" key="7">
    <source>
        <dbReference type="PROSITE" id="PS51085"/>
    </source>
</evidence>
<evidence type="ECO:0000259" key="8">
    <source>
        <dbReference type="PROSITE" id="PS51379"/>
    </source>
</evidence>
<dbReference type="AlphaFoldDB" id="A0A939EBD9"/>
<dbReference type="PROSITE" id="PS51669">
    <property type="entry name" value="4FE4S_MOW_BIS_MGD"/>
    <property type="match status" value="1"/>
</dbReference>
<dbReference type="Gene3D" id="2.40.40.20">
    <property type="match status" value="1"/>
</dbReference>
<dbReference type="PROSITE" id="PS00198">
    <property type="entry name" value="4FE4S_FER_1"/>
    <property type="match status" value="1"/>
</dbReference>
<dbReference type="PROSITE" id="PS00490">
    <property type="entry name" value="MOLYBDOPTERIN_PROK_2"/>
    <property type="match status" value="1"/>
</dbReference>
<dbReference type="GO" id="GO:0043546">
    <property type="term" value="F:molybdopterin cofactor binding"/>
    <property type="evidence" value="ECO:0007669"/>
    <property type="project" value="InterPro"/>
</dbReference>
<dbReference type="InterPro" id="IPR006657">
    <property type="entry name" value="MoPterin_dinucl-bd_dom"/>
</dbReference>
<sequence>MNEYTIEIDGLKIDVESGQTLLNAAAAAGIKLPHLCASNRMGYPAIGSCRTCLVEVVGETELVAACNQQVFPGLSVLTNTDRVSRVRRLALELLEAETSAEPTSGHRYSEFSQLLDGNDARLNHFSRTEQRPEVDASHSAFVFDPGACIRCGKCQTACRDVQSNGVIGFAGRGDAARVTFDADVKMGDSSCVSCGECAQICPTGAIAIKQSANSRDRSKIDRVGETVCPFCSVGCRVELQSSDGRLTHVDGADGPANHGRLCVKGRFGFSFLNHPERLTTPLVRREGIAKSEGQSIQGKNILDLFRPASWDEALELAAKGFERVSQNFGGTAIGVLGSAKNTNEDAYMLQKLARVGFRTPHIDHCTRLCASVPPLAEATGLAAVTAPIDEIANSDVVLMVGSNPDTNHPVASSVMKNAFRNGTKLILIDPHIQPLSRYAHHHFRIAHGTDVAFFSAMTHYVIREELFDKAFVESRVEGFEALRDRVAPYTLEVAAKLCRVNAEDIRSAAELFAGARGAMSFWGMGASQHVFGADNIRAIIALALVCGQVGKPGAGLHPLRGQNNVQGSCDAGLLPDYLPGYLDPRNAFDRSKCNLLWNATIPPDRGLSIVEMFDAIIDGSIHGLYVVGGNPSLSNPNLNKSNEALSKLEHLVVQDIFPTETAMFADVILPAAALAEREGTVTNTDRIVQYIAPAIEPPGDARPDWEIVRDLAVKYGLHWQDRNVENIFAEMSSLVPCLEGFFWRDLVSKGYMRYPLESSNKSSNLFAKAFYRGKKALIAPLDGGQISEQTDANYPFVLVTGRVREHWHTGSMTRKASVLDSLSPSPSAHLNPRDFAKMQFFEGNFVEVKTRRGKIQLAAVRDPDVMPGVIWVAMSFFEAAANKLTNDRIDPTTRVPEYKFCAASVRPIRK</sequence>
<dbReference type="SMART" id="SM00926">
    <property type="entry name" value="Molybdop_Fe4S4"/>
    <property type="match status" value="1"/>
</dbReference>
<comment type="caution">
    <text evidence="10">The sequence shown here is derived from an EMBL/GenBank/DDBJ whole genome shotgun (WGS) entry which is preliminary data.</text>
</comment>
<dbReference type="InterPro" id="IPR036010">
    <property type="entry name" value="2Fe-2S_ferredoxin-like_sf"/>
</dbReference>
<keyword evidence="4" id="KW-0560">Oxidoreductase</keyword>
<dbReference type="EMBL" id="JAEKJZ010000001">
    <property type="protein sequence ID" value="MBN9670246.1"/>
    <property type="molecule type" value="Genomic_DNA"/>
</dbReference>
<evidence type="ECO:0000256" key="3">
    <source>
        <dbReference type="ARBA" id="ARBA00022737"/>
    </source>
</evidence>
<dbReference type="PROSITE" id="PS00551">
    <property type="entry name" value="MOLYBDOPTERIN_PROK_1"/>
    <property type="match status" value="1"/>
</dbReference>
<evidence type="ECO:0000256" key="1">
    <source>
        <dbReference type="ARBA" id="ARBA00022485"/>
    </source>
</evidence>
<organism evidence="10 11">
    <name type="scientific">Roseibium aggregatum</name>
    <dbReference type="NCBI Taxonomy" id="187304"/>
    <lineage>
        <taxon>Bacteria</taxon>
        <taxon>Pseudomonadati</taxon>
        <taxon>Pseudomonadota</taxon>
        <taxon>Alphaproteobacteria</taxon>
        <taxon>Hyphomicrobiales</taxon>
        <taxon>Stappiaceae</taxon>
        <taxon>Roseibium</taxon>
    </lineage>
</organism>
<evidence type="ECO:0000313" key="11">
    <source>
        <dbReference type="Proteomes" id="UP000664096"/>
    </source>
</evidence>
<dbReference type="InterPro" id="IPR027467">
    <property type="entry name" value="MopterinOxRdtase_cofactor_BS"/>
</dbReference>
<dbReference type="Gene3D" id="3.30.70.20">
    <property type="match status" value="1"/>
</dbReference>
<evidence type="ECO:0000313" key="10">
    <source>
        <dbReference type="EMBL" id="MBN9670246.1"/>
    </source>
</evidence>
<evidence type="ECO:0000259" key="9">
    <source>
        <dbReference type="PROSITE" id="PS51669"/>
    </source>
</evidence>
<evidence type="ECO:0000256" key="2">
    <source>
        <dbReference type="ARBA" id="ARBA00022723"/>
    </source>
</evidence>
<evidence type="ECO:0000256" key="5">
    <source>
        <dbReference type="ARBA" id="ARBA00023004"/>
    </source>
</evidence>
<feature type="domain" description="4Fe-4S ferredoxin-type" evidence="8">
    <location>
        <begin position="139"/>
        <end position="169"/>
    </location>
</feature>
<dbReference type="InterPro" id="IPR050123">
    <property type="entry name" value="Prok_molybdopt-oxidoreductase"/>
</dbReference>
<dbReference type="Proteomes" id="UP000664096">
    <property type="component" value="Unassembled WGS sequence"/>
</dbReference>
<gene>
    <name evidence="10" type="ORF">JF539_07840</name>
</gene>
<dbReference type="Pfam" id="PF00384">
    <property type="entry name" value="Molybdopterin"/>
    <property type="match status" value="1"/>
</dbReference>
<accession>A0A939EBD9</accession>
<evidence type="ECO:0000256" key="6">
    <source>
        <dbReference type="ARBA" id="ARBA00023014"/>
    </source>
</evidence>
<dbReference type="InterPro" id="IPR006656">
    <property type="entry name" value="Mopterin_OxRdtase"/>
</dbReference>
<dbReference type="PANTHER" id="PTHR43105">
    <property type="entry name" value="RESPIRATORY NITRATE REDUCTASE"/>
    <property type="match status" value="1"/>
</dbReference>
<dbReference type="CDD" id="cd00207">
    <property type="entry name" value="fer2"/>
    <property type="match status" value="1"/>
</dbReference>
<feature type="domain" description="4Fe-4S Mo/W bis-MGD-type" evidence="9">
    <location>
        <begin position="221"/>
        <end position="276"/>
    </location>
</feature>
<dbReference type="InterPro" id="IPR017896">
    <property type="entry name" value="4Fe4S_Fe-S-bd"/>
</dbReference>
<dbReference type="SUPFAM" id="SSF54862">
    <property type="entry name" value="4Fe-4S ferredoxins"/>
    <property type="match status" value="1"/>
</dbReference>
<dbReference type="Pfam" id="PF01568">
    <property type="entry name" value="Molydop_binding"/>
    <property type="match status" value="1"/>
</dbReference>
<dbReference type="GO" id="GO:0046872">
    <property type="term" value="F:metal ion binding"/>
    <property type="evidence" value="ECO:0007669"/>
    <property type="project" value="UniProtKB-KW"/>
</dbReference>
<dbReference type="InterPro" id="IPR009010">
    <property type="entry name" value="Asp_de-COase-like_dom_sf"/>
</dbReference>
<dbReference type="FunFam" id="3.30.70.20:FF:000035">
    <property type="entry name" value="Iron hydrogenase 1"/>
    <property type="match status" value="1"/>
</dbReference>
<protein>
    <submittedName>
        <fullName evidence="10">Molybdopterin-dependent oxidoreductase</fullName>
    </submittedName>
</protein>
<dbReference type="Gene3D" id="3.10.20.740">
    <property type="match status" value="1"/>
</dbReference>